<keyword evidence="2" id="KW-1185">Reference proteome</keyword>
<evidence type="ECO:0000313" key="1">
    <source>
        <dbReference type="EMBL" id="CAD6196117.1"/>
    </source>
</evidence>
<gene>
    <name evidence="1" type="ORF">CAUJ_LOCUS12032</name>
</gene>
<name>A0A8S1HHZ3_9PELO</name>
<proteinExistence type="predicted"/>
<dbReference type="AlphaFoldDB" id="A0A8S1HHZ3"/>
<sequence>MTRRKRSSFKGAVLGDFALFGCFRTRANKVAIMSQVEIHCALLQMFKDWKSIMGRPRGRGRRSVKERSRPELEGLADTVNAAAAEGASQTVAQYSSACISTTSSRVCL</sequence>
<accession>A0A8S1HHZ3</accession>
<reference evidence="1" key="1">
    <citation type="submission" date="2020-10" db="EMBL/GenBank/DDBJ databases">
        <authorList>
            <person name="Kikuchi T."/>
        </authorList>
    </citation>
    <scope>NUCLEOTIDE SEQUENCE</scope>
    <source>
        <strain evidence="1">NKZ352</strain>
    </source>
</reference>
<dbReference type="Proteomes" id="UP000835052">
    <property type="component" value="Unassembled WGS sequence"/>
</dbReference>
<dbReference type="EMBL" id="CAJGYM010000066">
    <property type="protein sequence ID" value="CAD6196117.1"/>
    <property type="molecule type" value="Genomic_DNA"/>
</dbReference>
<organism evidence="1 2">
    <name type="scientific">Caenorhabditis auriculariae</name>
    <dbReference type="NCBI Taxonomy" id="2777116"/>
    <lineage>
        <taxon>Eukaryota</taxon>
        <taxon>Metazoa</taxon>
        <taxon>Ecdysozoa</taxon>
        <taxon>Nematoda</taxon>
        <taxon>Chromadorea</taxon>
        <taxon>Rhabditida</taxon>
        <taxon>Rhabditina</taxon>
        <taxon>Rhabditomorpha</taxon>
        <taxon>Rhabditoidea</taxon>
        <taxon>Rhabditidae</taxon>
        <taxon>Peloderinae</taxon>
        <taxon>Caenorhabditis</taxon>
    </lineage>
</organism>
<comment type="caution">
    <text evidence="1">The sequence shown here is derived from an EMBL/GenBank/DDBJ whole genome shotgun (WGS) entry which is preliminary data.</text>
</comment>
<evidence type="ECO:0000313" key="2">
    <source>
        <dbReference type="Proteomes" id="UP000835052"/>
    </source>
</evidence>
<protein>
    <submittedName>
        <fullName evidence="1">Uncharacterized protein</fullName>
    </submittedName>
</protein>